<organism evidence="2 3">
    <name type="scientific">Rousettus aegyptiacus</name>
    <name type="common">Egyptian fruit bat</name>
    <name type="synonym">Pteropus aegyptiacus</name>
    <dbReference type="NCBI Taxonomy" id="9407"/>
    <lineage>
        <taxon>Eukaryota</taxon>
        <taxon>Metazoa</taxon>
        <taxon>Chordata</taxon>
        <taxon>Craniata</taxon>
        <taxon>Vertebrata</taxon>
        <taxon>Euteleostomi</taxon>
        <taxon>Mammalia</taxon>
        <taxon>Eutheria</taxon>
        <taxon>Laurasiatheria</taxon>
        <taxon>Chiroptera</taxon>
        <taxon>Yinpterochiroptera</taxon>
        <taxon>Pteropodoidea</taxon>
        <taxon>Pteropodidae</taxon>
        <taxon>Rousettinae</taxon>
        <taxon>Rousettus</taxon>
    </lineage>
</organism>
<comment type="caution">
    <text evidence="2">The sequence shown here is derived from an EMBL/GenBank/DDBJ whole genome shotgun (WGS) entry which is preliminary data.</text>
</comment>
<name>A0A7J8DHI9_ROUAE</name>
<protein>
    <submittedName>
        <fullName evidence="2">Uncharacterized protein</fullName>
    </submittedName>
</protein>
<reference evidence="2 3" key="1">
    <citation type="journal article" date="2020" name="Nature">
        <title>Six reference-quality genomes reveal evolution of bat adaptations.</title>
        <authorList>
            <person name="Jebb D."/>
            <person name="Huang Z."/>
            <person name="Pippel M."/>
            <person name="Hughes G.M."/>
            <person name="Lavrichenko K."/>
            <person name="Devanna P."/>
            <person name="Winkler S."/>
            <person name="Jermiin L.S."/>
            <person name="Skirmuntt E.C."/>
            <person name="Katzourakis A."/>
            <person name="Burkitt-Gray L."/>
            <person name="Ray D.A."/>
            <person name="Sullivan K.A.M."/>
            <person name="Roscito J.G."/>
            <person name="Kirilenko B.M."/>
            <person name="Davalos L.M."/>
            <person name="Corthals A.P."/>
            <person name="Power M.L."/>
            <person name="Jones G."/>
            <person name="Ransome R.D."/>
            <person name="Dechmann D.K.N."/>
            <person name="Locatelli A.G."/>
            <person name="Puechmaille S.J."/>
            <person name="Fedrigo O."/>
            <person name="Jarvis E.D."/>
            <person name="Hiller M."/>
            <person name="Vernes S.C."/>
            <person name="Myers E.W."/>
            <person name="Teeling E.C."/>
        </authorList>
    </citation>
    <scope>NUCLEOTIDE SEQUENCE [LARGE SCALE GENOMIC DNA]</scope>
    <source>
        <strain evidence="2">MRouAeg1</strain>
        <tissue evidence="2">Muscle</tissue>
    </source>
</reference>
<evidence type="ECO:0000313" key="2">
    <source>
        <dbReference type="EMBL" id="KAF6422667.1"/>
    </source>
</evidence>
<sequence length="157" mass="16672">MQAREALILFEVLRVQNCSLPSRAQRMPGALSGPCKCCFAGPILSPGPWGLAGTGKELGLIHVCWNVIGGLWAKEGRDLTQVLQGPSSCEKMGRRGTRKEGGCCHGPGWRRWRRGRSASPSASLVTFPAPAPGGGRRNPPITAVLRSSRGVWGAASE</sequence>
<feature type="region of interest" description="Disordered" evidence="1">
    <location>
        <begin position="115"/>
        <end position="139"/>
    </location>
</feature>
<accession>A0A7J8DHI9</accession>
<keyword evidence="3" id="KW-1185">Reference proteome</keyword>
<proteinExistence type="predicted"/>
<evidence type="ECO:0000256" key="1">
    <source>
        <dbReference type="SAM" id="MobiDB-lite"/>
    </source>
</evidence>
<evidence type="ECO:0000313" key="3">
    <source>
        <dbReference type="Proteomes" id="UP000593571"/>
    </source>
</evidence>
<dbReference type="AlphaFoldDB" id="A0A7J8DHI9"/>
<dbReference type="Proteomes" id="UP000593571">
    <property type="component" value="Unassembled WGS sequence"/>
</dbReference>
<gene>
    <name evidence="2" type="ORF">HJG63_008509</name>
</gene>
<dbReference type="EMBL" id="JACASE010000012">
    <property type="protein sequence ID" value="KAF6422667.1"/>
    <property type="molecule type" value="Genomic_DNA"/>
</dbReference>